<keyword evidence="2" id="KW-0012">Acyltransferase</keyword>
<evidence type="ECO:0000259" key="3">
    <source>
        <dbReference type="PROSITE" id="PS51186"/>
    </source>
</evidence>
<dbReference type="PROSITE" id="PS51186">
    <property type="entry name" value="GNAT"/>
    <property type="match status" value="1"/>
</dbReference>
<dbReference type="PANTHER" id="PTHR43877">
    <property type="entry name" value="AMINOALKYLPHOSPHONATE N-ACETYLTRANSFERASE-RELATED-RELATED"/>
    <property type="match status" value="1"/>
</dbReference>
<gene>
    <name evidence="4" type="ORF">Ade02nite_85380</name>
</gene>
<keyword evidence="5" id="KW-1185">Reference proteome</keyword>
<feature type="domain" description="N-acetyltransferase" evidence="3">
    <location>
        <begin position="1"/>
        <end position="152"/>
    </location>
</feature>
<evidence type="ECO:0000313" key="5">
    <source>
        <dbReference type="Proteomes" id="UP000609879"/>
    </source>
</evidence>
<dbReference type="Pfam" id="PF00583">
    <property type="entry name" value="Acetyltransf_1"/>
    <property type="match status" value="1"/>
</dbReference>
<evidence type="ECO:0000256" key="1">
    <source>
        <dbReference type="ARBA" id="ARBA00022679"/>
    </source>
</evidence>
<dbReference type="InterPro" id="IPR050832">
    <property type="entry name" value="Bact_Acetyltransf"/>
</dbReference>
<proteinExistence type="predicted"/>
<evidence type="ECO:0000256" key="2">
    <source>
        <dbReference type="ARBA" id="ARBA00023315"/>
    </source>
</evidence>
<dbReference type="InterPro" id="IPR000182">
    <property type="entry name" value="GNAT_dom"/>
</dbReference>
<reference evidence="4 5" key="1">
    <citation type="submission" date="2021-01" db="EMBL/GenBank/DDBJ databases">
        <title>Whole genome shotgun sequence of Actinoplanes deccanensis NBRC 13994.</title>
        <authorList>
            <person name="Komaki H."/>
            <person name="Tamura T."/>
        </authorList>
    </citation>
    <scope>NUCLEOTIDE SEQUENCE [LARGE SCALE GENOMIC DNA]</scope>
    <source>
        <strain evidence="4 5">NBRC 13994</strain>
    </source>
</reference>
<organism evidence="4 5">
    <name type="scientific">Paractinoplanes deccanensis</name>
    <dbReference type="NCBI Taxonomy" id="113561"/>
    <lineage>
        <taxon>Bacteria</taxon>
        <taxon>Bacillati</taxon>
        <taxon>Actinomycetota</taxon>
        <taxon>Actinomycetes</taxon>
        <taxon>Micromonosporales</taxon>
        <taxon>Micromonosporaceae</taxon>
        <taxon>Paractinoplanes</taxon>
    </lineage>
</organism>
<name>A0ABQ3YIT9_9ACTN</name>
<sequence>MLWALNALPNIGDTADPTVPIPLPPAAAPPATFPDLADVEETFLAKGGDFLVAELDGHVVGMGGYRPDPDGGAEVLRVRVHPATRRRGIGRALMTELEERAAGHGLTTMRLDTATNQPAAMAFYEGLGYREVGRERQPGWTWTLVYYVKALAGTPQPSRSPASGGGT</sequence>
<dbReference type="SUPFAM" id="SSF55729">
    <property type="entry name" value="Acyl-CoA N-acyltransferases (Nat)"/>
    <property type="match status" value="1"/>
</dbReference>
<dbReference type="Proteomes" id="UP000609879">
    <property type="component" value="Unassembled WGS sequence"/>
</dbReference>
<dbReference type="EMBL" id="BOMI01000180">
    <property type="protein sequence ID" value="GID79897.1"/>
    <property type="molecule type" value="Genomic_DNA"/>
</dbReference>
<keyword evidence="1" id="KW-0808">Transferase</keyword>
<dbReference type="InterPro" id="IPR016181">
    <property type="entry name" value="Acyl_CoA_acyltransferase"/>
</dbReference>
<evidence type="ECO:0000313" key="4">
    <source>
        <dbReference type="EMBL" id="GID79897.1"/>
    </source>
</evidence>
<comment type="caution">
    <text evidence="4">The sequence shown here is derived from an EMBL/GenBank/DDBJ whole genome shotgun (WGS) entry which is preliminary data.</text>
</comment>
<dbReference type="CDD" id="cd04301">
    <property type="entry name" value="NAT_SF"/>
    <property type="match status" value="1"/>
</dbReference>
<protein>
    <recommendedName>
        <fullName evidence="3">N-acetyltransferase domain-containing protein</fullName>
    </recommendedName>
</protein>
<dbReference type="Gene3D" id="3.40.630.30">
    <property type="match status" value="1"/>
</dbReference>
<accession>A0ABQ3YIT9</accession>